<dbReference type="Gene3D" id="1.20.58.760">
    <property type="entry name" value="Peptidase M41"/>
    <property type="match status" value="1"/>
</dbReference>
<sequence length="743" mass="81599">MNQSNHSPARPDWWKFAEDCARRYHLYYEELQQTRRKTLKEDAPADGADTEEPLVSTPPEQPHSLLQHLSEHPNARHLPPELWEHLEQEGADPFACDETGRWLPHTDLPADKLLLLLRIAAAFGSPAAVDTQLARGAVLILHNIPASGFSSVENLLNHALLPPGWQAYDGRRQVQLNQRVTLAVPSARDGAIEQQHIDELHDLIIKGLAHSQPLWICLPDEMALPSPLVAEHCHQLALPQVDADFLIALLRQTHSRTGRIDEAATCAALPPNGQLQELSTAALSFALRAPTAKKMAQRLSQALTAAAASPPEAHAPREKITGIGRSYDTARQLVADLRLWDEGGVAWNEIPHSLLLFGLPGTGKSHLARAMGRSAGVNCVETSCAEWQAKGHLGNLLHAMRKSFDEARKNAPCILFIDEIDAIGSRDSAGDNSASYRRQVVAGFLEQMDRISRDAGIMVVGACNHPQHIDPAVLRAGRFDIKIEMPLPSKAMLQHLLAERLQDAVPEDAMLELARDCIGKTAADVDAAVRSARSEARHSGCALDLQLLRRHLQVMAQEENHDLLYRIAIHEVGHAITSWSYGETITRISLSPSGGTIERDVPANAGLPADFECQLYIHLAGRAAERLIFGVVSAGAGGGTTSDLAQAARIALAMDHELGIGIHGNGWFGPQDPSRLTDSERQRLQERLDYAEDQARALLYPHQQLLQDMAADLVQKREFDAKAVRSWLRDVPRNNGPEPVQDQ</sequence>
<feature type="region of interest" description="Disordered" evidence="1">
    <location>
        <begin position="37"/>
        <end position="65"/>
    </location>
</feature>
<dbReference type="Gene3D" id="3.40.50.300">
    <property type="entry name" value="P-loop containing nucleotide triphosphate hydrolases"/>
    <property type="match status" value="1"/>
</dbReference>
<dbReference type="InterPro" id="IPR000642">
    <property type="entry name" value="Peptidase_M41"/>
</dbReference>
<dbReference type="STRING" id="1396826.PHA8399_04331"/>
<dbReference type="SUPFAM" id="SSF140990">
    <property type="entry name" value="FtsH protease domain-like"/>
    <property type="match status" value="1"/>
</dbReference>
<evidence type="ECO:0000313" key="4">
    <source>
        <dbReference type="Proteomes" id="UP000051326"/>
    </source>
</evidence>
<dbReference type="Pfam" id="PF01434">
    <property type="entry name" value="Peptidase_M41"/>
    <property type="match status" value="1"/>
</dbReference>
<dbReference type="InterPro" id="IPR037219">
    <property type="entry name" value="Peptidase_M41-like"/>
</dbReference>
<dbReference type="InterPro" id="IPR003959">
    <property type="entry name" value="ATPase_AAA_core"/>
</dbReference>
<dbReference type="RefSeq" id="WP_082649605.1">
    <property type="nucleotide sequence ID" value="NZ_CYSR01000040.1"/>
</dbReference>
<proteinExistence type="predicted"/>
<dbReference type="CDD" id="cd19481">
    <property type="entry name" value="RecA-like_protease"/>
    <property type="match status" value="1"/>
</dbReference>
<reference evidence="3 4" key="1">
    <citation type="submission" date="2015-09" db="EMBL/GenBank/DDBJ databases">
        <authorList>
            <consortium name="Swine Surveillance"/>
        </authorList>
    </citation>
    <scope>NUCLEOTIDE SEQUENCE [LARGE SCALE GENOMIC DNA]</scope>
    <source>
        <strain evidence="3 4">CECT 8399</strain>
    </source>
</reference>
<keyword evidence="3" id="KW-0482">Metalloprotease</keyword>
<feature type="domain" description="AAA+ ATPase" evidence="2">
    <location>
        <begin position="350"/>
        <end position="489"/>
    </location>
</feature>
<dbReference type="GO" id="GO:0004222">
    <property type="term" value="F:metalloendopeptidase activity"/>
    <property type="evidence" value="ECO:0007669"/>
    <property type="project" value="InterPro"/>
</dbReference>
<dbReference type="EC" id="3.4.24.-" evidence="3"/>
<dbReference type="GO" id="GO:0030163">
    <property type="term" value="P:protein catabolic process"/>
    <property type="evidence" value="ECO:0007669"/>
    <property type="project" value="TreeGrafter"/>
</dbReference>
<evidence type="ECO:0000259" key="2">
    <source>
        <dbReference type="SMART" id="SM00382"/>
    </source>
</evidence>
<dbReference type="GO" id="GO:0016887">
    <property type="term" value="F:ATP hydrolysis activity"/>
    <property type="evidence" value="ECO:0007669"/>
    <property type="project" value="InterPro"/>
</dbReference>
<accession>A0A0P1HQ16</accession>
<dbReference type="PANTHER" id="PTHR23076">
    <property type="entry name" value="METALLOPROTEASE M41 FTSH"/>
    <property type="match status" value="1"/>
</dbReference>
<gene>
    <name evidence="3" type="primary">ftsH_4</name>
    <name evidence="3" type="ORF">PHA8399_04331</name>
</gene>
<dbReference type="SUPFAM" id="SSF52540">
    <property type="entry name" value="P-loop containing nucleoside triphosphate hydrolases"/>
    <property type="match status" value="1"/>
</dbReference>
<dbReference type="EMBL" id="CYSR01000040">
    <property type="protein sequence ID" value="CUI02167.1"/>
    <property type="molecule type" value="Genomic_DNA"/>
</dbReference>
<keyword evidence="3" id="KW-0378">Hydrolase</keyword>
<dbReference type="InterPro" id="IPR003593">
    <property type="entry name" value="AAA+_ATPase"/>
</dbReference>
<protein>
    <submittedName>
        <fullName evidence="3">ATP-dependent zinc metalloprotease FtsH</fullName>
        <ecNumber evidence="3">3.4.24.-</ecNumber>
    </submittedName>
</protein>
<dbReference type="GO" id="GO:0005524">
    <property type="term" value="F:ATP binding"/>
    <property type="evidence" value="ECO:0007669"/>
    <property type="project" value="InterPro"/>
</dbReference>
<dbReference type="InterPro" id="IPR027417">
    <property type="entry name" value="P-loop_NTPase"/>
</dbReference>
<organism evidence="3 4">
    <name type="scientific">Leisingera aquaemixtae</name>
    <dbReference type="NCBI Taxonomy" id="1396826"/>
    <lineage>
        <taxon>Bacteria</taxon>
        <taxon>Pseudomonadati</taxon>
        <taxon>Pseudomonadota</taxon>
        <taxon>Alphaproteobacteria</taxon>
        <taxon>Rhodobacterales</taxon>
        <taxon>Roseobacteraceae</taxon>
        <taxon>Leisingera</taxon>
    </lineage>
</organism>
<evidence type="ECO:0000256" key="1">
    <source>
        <dbReference type="SAM" id="MobiDB-lite"/>
    </source>
</evidence>
<evidence type="ECO:0000313" key="3">
    <source>
        <dbReference type="EMBL" id="CUI02167.1"/>
    </source>
</evidence>
<dbReference type="Proteomes" id="UP000051326">
    <property type="component" value="Unassembled WGS sequence"/>
</dbReference>
<keyword evidence="3" id="KW-0645">Protease</keyword>
<dbReference type="GO" id="GO:0006508">
    <property type="term" value="P:proteolysis"/>
    <property type="evidence" value="ECO:0007669"/>
    <property type="project" value="UniProtKB-KW"/>
</dbReference>
<dbReference type="Pfam" id="PF00004">
    <property type="entry name" value="AAA"/>
    <property type="match status" value="1"/>
</dbReference>
<dbReference type="GO" id="GO:0004176">
    <property type="term" value="F:ATP-dependent peptidase activity"/>
    <property type="evidence" value="ECO:0007669"/>
    <property type="project" value="InterPro"/>
</dbReference>
<dbReference type="GO" id="GO:0005886">
    <property type="term" value="C:plasma membrane"/>
    <property type="evidence" value="ECO:0007669"/>
    <property type="project" value="TreeGrafter"/>
</dbReference>
<dbReference type="AlphaFoldDB" id="A0A0P1HQ16"/>
<dbReference type="PANTHER" id="PTHR23076:SF97">
    <property type="entry name" value="ATP-DEPENDENT ZINC METALLOPROTEASE YME1L1"/>
    <property type="match status" value="1"/>
</dbReference>
<name>A0A0P1HQ16_9RHOB</name>
<dbReference type="SMART" id="SM00382">
    <property type="entry name" value="AAA"/>
    <property type="match status" value="1"/>
</dbReference>